<organism evidence="2 3">
    <name type="scientific">Cardiocondyla obscurior</name>
    <dbReference type="NCBI Taxonomy" id="286306"/>
    <lineage>
        <taxon>Eukaryota</taxon>
        <taxon>Metazoa</taxon>
        <taxon>Ecdysozoa</taxon>
        <taxon>Arthropoda</taxon>
        <taxon>Hexapoda</taxon>
        <taxon>Insecta</taxon>
        <taxon>Pterygota</taxon>
        <taxon>Neoptera</taxon>
        <taxon>Endopterygota</taxon>
        <taxon>Hymenoptera</taxon>
        <taxon>Apocrita</taxon>
        <taxon>Aculeata</taxon>
        <taxon>Formicoidea</taxon>
        <taxon>Formicidae</taxon>
        <taxon>Myrmicinae</taxon>
        <taxon>Cardiocondyla</taxon>
    </lineage>
</organism>
<feature type="region of interest" description="Disordered" evidence="1">
    <location>
        <begin position="1"/>
        <end position="30"/>
    </location>
</feature>
<name>A0AAW2G8X0_9HYME</name>
<evidence type="ECO:0008006" key="4">
    <source>
        <dbReference type="Google" id="ProtNLM"/>
    </source>
</evidence>
<evidence type="ECO:0000256" key="1">
    <source>
        <dbReference type="SAM" id="MobiDB-lite"/>
    </source>
</evidence>
<gene>
    <name evidence="2" type="ORF">PUN28_006364</name>
</gene>
<evidence type="ECO:0000313" key="2">
    <source>
        <dbReference type="EMBL" id="KAL0124468.1"/>
    </source>
</evidence>
<keyword evidence="3" id="KW-1185">Reference proteome</keyword>
<protein>
    <recommendedName>
        <fullName evidence="4">Ribosomal protein S17</fullName>
    </recommendedName>
</protein>
<proteinExistence type="predicted"/>
<dbReference type="AlphaFoldDB" id="A0AAW2G8X0"/>
<evidence type="ECO:0000313" key="3">
    <source>
        <dbReference type="Proteomes" id="UP001430953"/>
    </source>
</evidence>
<accession>A0AAW2G8X0</accession>
<sequence>MLECTSILNPGIGARNKARRKTEKTTRSQLTGNKFVKSFEMDEEKNVMHVEIRRQLTEKEIRKIIRDG</sequence>
<dbReference type="EMBL" id="JADYXP020000005">
    <property type="protein sequence ID" value="KAL0124468.1"/>
    <property type="molecule type" value="Genomic_DNA"/>
</dbReference>
<dbReference type="Proteomes" id="UP001430953">
    <property type="component" value="Unassembled WGS sequence"/>
</dbReference>
<comment type="caution">
    <text evidence="2">The sequence shown here is derived from an EMBL/GenBank/DDBJ whole genome shotgun (WGS) entry which is preliminary data.</text>
</comment>
<reference evidence="2 3" key="1">
    <citation type="submission" date="2023-03" db="EMBL/GenBank/DDBJ databases">
        <title>High recombination rates correlate with genetic variation in Cardiocondyla obscurior ants.</title>
        <authorList>
            <person name="Errbii M."/>
        </authorList>
    </citation>
    <scope>NUCLEOTIDE SEQUENCE [LARGE SCALE GENOMIC DNA]</scope>
    <source>
        <strain evidence="2">Alpha-2009</strain>
        <tissue evidence="2">Whole body</tissue>
    </source>
</reference>